<name>A0ABT3IQE1_9BACT</name>
<keyword evidence="2" id="KW-1185">Reference proteome</keyword>
<gene>
    <name evidence="1" type="ORF">OL497_19945</name>
</gene>
<dbReference type="Proteomes" id="UP001207742">
    <property type="component" value="Unassembled WGS sequence"/>
</dbReference>
<comment type="caution">
    <text evidence="1">The sequence shown here is derived from an EMBL/GenBank/DDBJ whole genome shotgun (WGS) entry which is preliminary data.</text>
</comment>
<organism evidence="1 2">
    <name type="scientific">Chitinophaga nivalis</name>
    <dbReference type="NCBI Taxonomy" id="2991709"/>
    <lineage>
        <taxon>Bacteria</taxon>
        <taxon>Pseudomonadati</taxon>
        <taxon>Bacteroidota</taxon>
        <taxon>Chitinophagia</taxon>
        <taxon>Chitinophagales</taxon>
        <taxon>Chitinophagaceae</taxon>
        <taxon>Chitinophaga</taxon>
    </lineage>
</organism>
<dbReference type="EMBL" id="JAPDNS010000002">
    <property type="protein sequence ID" value="MCW3486185.1"/>
    <property type="molecule type" value="Genomic_DNA"/>
</dbReference>
<proteinExistence type="predicted"/>
<evidence type="ECO:0000313" key="2">
    <source>
        <dbReference type="Proteomes" id="UP001207742"/>
    </source>
</evidence>
<accession>A0ABT3IQE1</accession>
<protein>
    <submittedName>
        <fullName evidence="1">Uncharacterized protein</fullName>
    </submittedName>
</protein>
<sequence>MSFISGCLSALATFFYPDADSVPRPALCLKVDTITVADNTRPLAYPYQQVIRQPAADSLATTSLEIRNVPATLIRDNKIPVPIYDLRHVILINIYDPAKPEQMIQASDFPPRQLPDALKWLSSRAIPSRINDPEDDLL</sequence>
<dbReference type="RefSeq" id="WP_264733001.1">
    <property type="nucleotide sequence ID" value="NZ_JAPDNR010000001.1"/>
</dbReference>
<evidence type="ECO:0000313" key="1">
    <source>
        <dbReference type="EMBL" id="MCW3486185.1"/>
    </source>
</evidence>
<reference evidence="1 2" key="1">
    <citation type="submission" date="2022-10" db="EMBL/GenBank/DDBJ databases">
        <title>Chitinophaga nivalis PC15 sp. nov., isolated from Pyeongchang county, South Korea.</title>
        <authorList>
            <person name="Trinh H.N."/>
        </authorList>
    </citation>
    <scope>NUCLEOTIDE SEQUENCE [LARGE SCALE GENOMIC DNA]</scope>
    <source>
        <strain evidence="1 2">PC14</strain>
    </source>
</reference>